<reference evidence="1" key="1">
    <citation type="submission" date="2018-07" db="EMBL/GenBank/DDBJ databases">
        <title>Annotation of Aphanomyces astaci genome assembly.</title>
        <authorList>
            <person name="Studholme D.J."/>
        </authorList>
    </citation>
    <scope>NUCLEOTIDE SEQUENCE [LARGE SCALE GENOMIC DNA]</scope>
    <source>
        <strain evidence="1">Pc</strain>
    </source>
</reference>
<accession>A0A3R7WMX8</accession>
<sequence>QEVWDVSDVDKPSAMASVSRLAQVAALNDECGDDGMHCATPNIQVPSAEAAEGERNRRRAVVEAEFQDKLRAAKNEGLTADLFE</sequence>
<evidence type="ECO:0000313" key="1">
    <source>
        <dbReference type="EMBL" id="RQM27007.1"/>
    </source>
</evidence>
<feature type="non-terminal residue" evidence="1">
    <location>
        <position position="1"/>
    </location>
</feature>
<dbReference type="AlphaFoldDB" id="A0A3R7WMX8"/>
<keyword evidence="2" id="KW-1185">Reference proteome</keyword>
<name>A0A3R7WMX8_APHAT</name>
<proteinExistence type="predicted"/>
<dbReference type="EMBL" id="MZMZ02002177">
    <property type="protein sequence ID" value="RQM27007.1"/>
    <property type="molecule type" value="Genomic_DNA"/>
</dbReference>
<evidence type="ECO:0000313" key="2">
    <source>
        <dbReference type="Proteomes" id="UP000284702"/>
    </source>
</evidence>
<comment type="caution">
    <text evidence="1">The sequence shown here is derived from an EMBL/GenBank/DDBJ whole genome shotgun (WGS) entry which is preliminary data.</text>
</comment>
<dbReference type="Proteomes" id="UP000284702">
    <property type="component" value="Unassembled WGS sequence"/>
</dbReference>
<organism evidence="1 2">
    <name type="scientific">Aphanomyces astaci</name>
    <name type="common">Crayfish plague agent</name>
    <dbReference type="NCBI Taxonomy" id="112090"/>
    <lineage>
        <taxon>Eukaryota</taxon>
        <taxon>Sar</taxon>
        <taxon>Stramenopiles</taxon>
        <taxon>Oomycota</taxon>
        <taxon>Saprolegniomycetes</taxon>
        <taxon>Saprolegniales</taxon>
        <taxon>Verrucalvaceae</taxon>
        <taxon>Aphanomyces</taxon>
    </lineage>
</organism>
<gene>
    <name evidence="1" type="ORF">B5M09_012662</name>
</gene>
<protein>
    <submittedName>
        <fullName evidence="1">Uncharacterized protein</fullName>
    </submittedName>
</protein>